<evidence type="ECO:0000313" key="1">
    <source>
        <dbReference type="EMBL" id="KIZ07565.1"/>
    </source>
</evidence>
<dbReference type="STRING" id="145388.A0A0D2MYL9"/>
<dbReference type="PANTHER" id="PTHR48191">
    <property type="entry name" value="PROTEIN HHL1 CHLOROPLASTIC"/>
    <property type="match status" value="1"/>
</dbReference>
<dbReference type="AlphaFoldDB" id="A0A0D2MYL9"/>
<keyword evidence="2" id="KW-1185">Reference proteome</keyword>
<dbReference type="EMBL" id="KK100249">
    <property type="protein sequence ID" value="KIZ07565.1"/>
    <property type="molecule type" value="Genomic_DNA"/>
</dbReference>
<dbReference type="PANTHER" id="PTHR48191:SF2">
    <property type="entry name" value="PROTEIN HHL1, CHLOROPLASTIC"/>
    <property type="match status" value="1"/>
</dbReference>
<dbReference type="Proteomes" id="UP000054498">
    <property type="component" value="Unassembled WGS sequence"/>
</dbReference>
<evidence type="ECO:0000313" key="2">
    <source>
        <dbReference type="Proteomes" id="UP000054498"/>
    </source>
</evidence>
<dbReference type="OrthoDB" id="566705at2759"/>
<proteinExistence type="predicted"/>
<dbReference type="RefSeq" id="XP_013906584.1">
    <property type="nucleotide sequence ID" value="XM_014051130.1"/>
</dbReference>
<sequence length="159" mass="17824">MVQSIPPVDPENEEFVIFIRATSGSYQQWMNMSVVKGGSSANLLVKGMATEWGRKLYARTLLSNIAGSIYKERDAILKGLRDSVRQQIRMGGPKVMEPLLNVPAADFEFAMKIRDKANPKDWSKPDNLTILPPESEITAQPLDRFKAFFSADNISSLFK</sequence>
<dbReference type="GeneID" id="25726498"/>
<protein>
    <submittedName>
        <fullName evidence="1">Uncharacterized protein</fullName>
    </submittedName>
</protein>
<organism evidence="1 2">
    <name type="scientific">Monoraphidium neglectum</name>
    <dbReference type="NCBI Taxonomy" id="145388"/>
    <lineage>
        <taxon>Eukaryota</taxon>
        <taxon>Viridiplantae</taxon>
        <taxon>Chlorophyta</taxon>
        <taxon>core chlorophytes</taxon>
        <taxon>Chlorophyceae</taxon>
        <taxon>CS clade</taxon>
        <taxon>Sphaeropleales</taxon>
        <taxon>Selenastraceae</taxon>
        <taxon>Monoraphidium</taxon>
    </lineage>
</organism>
<dbReference type="KEGG" id="mng:MNEG_0380"/>
<dbReference type="InterPro" id="IPR045388">
    <property type="entry name" value="HHL1-like"/>
</dbReference>
<gene>
    <name evidence="1" type="ORF">MNEG_0380</name>
</gene>
<accession>A0A0D2MYL9</accession>
<reference evidence="1 2" key="1">
    <citation type="journal article" date="2013" name="BMC Genomics">
        <title>Reconstruction of the lipid metabolism for the microalga Monoraphidium neglectum from its genome sequence reveals characteristics suitable for biofuel production.</title>
        <authorList>
            <person name="Bogen C."/>
            <person name="Al-Dilaimi A."/>
            <person name="Albersmeier A."/>
            <person name="Wichmann J."/>
            <person name="Grundmann M."/>
            <person name="Rupp O."/>
            <person name="Lauersen K.J."/>
            <person name="Blifernez-Klassen O."/>
            <person name="Kalinowski J."/>
            <person name="Goesmann A."/>
            <person name="Mussgnug J.H."/>
            <person name="Kruse O."/>
        </authorList>
    </citation>
    <scope>NUCLEOTIDE SEQUENCE [LARGE SCALE GENOMIC DNA]</scope>
    <source>
        <strain evidence="1 2">SAG 48.87</strain>
    </source>
</reference>
<name>A0A0D2MYL9_9CHLO</name>